<protein>
    <recommendedName>
        <fullName evidence="2">cyclin-dependent kinase</fullName>
        <ecNumber evidence="2">2.7.11.22</ecNumber>
    </recommendedName>
</protein>
<evidence type="ECO:0000256" key="4">
    <source>
        <dbReference type="ARBA" id="ARBA00022679"/>
    </source>
</evidence>
<dbReference type="FunFam" id="3.30.200.20:FF:000049">
    <property type="entry name" value="cyclin-dependent kinase-like 1 isoform X1"/>
    <property type="match status" value="1"/>
</dbReference>
<evidence type="ECO:0000256" key="3">
    <source>
        <dbReference type="ARBA" id="ARBA00022527"/>
    </source>
</evidence>
<gene>
    <name evidence="13" type="ORF">DILT_LOCUS2322</name>
</gene>
<comment type="catalytic activity">
    <reaction evidence="8">
        <text>L-threonyl-[protein] + ATP = O-phospho-L-threonyl-[protein] + ADP + H(+)</text>
        <dbReference type="Rhea" id="RHEA:46608"/>
        <dbReference type="Rhea" id="RHEA-COMP:11060"/>
        <dbReference type="Rhea" id="RHEA-COMP:11605"/>
        <dbReference type="ChEBI" id="CHEBI:15378"/>
        <dbReference type="ChEBI" id="CHEBI:30013"/>
        <dbReference type="ChEBI" id="CHEBI:30616"/>
        <dbReference type="ChEBI" id="CHEBI:61977"/>
        <dbReference type="ChEBI" id="CHEBI:456216"/>
        <dbReference type="EC" id="2.7.11.22"/>
    </reaction>
</comment>
<feature type="compositionally biased region" description="Basic and acidic residues" evidence="11">
    <location>
        <begin position="520"/>
        <end position="532"/>
    </location>
</feature>
<name>A0A3P6SGF9_DIBLA</name>
<feature type="compositionally biased region" description="Basic and acidic residues" evidence="11">
    <location>
        <begin position="74"/>
        <end position="84"/>
    </location>
</feature>
<evidence type="ECO:0000256" key="2">
    <source>
        <dbReference type="ARBA" id="ARBA00012425"/>
    </source>
</evidence>
<dbReference type="PROSITE" id="PS50011">
    <property type="entry name" value="PROTEIN_KINASE_DOM"/>
    <property type="match status" value="1"/>
</dbReference>
<comment type="catalytic activity">
    <reaction evidence="9">
        <text>L-seryl-[protein] + ATP = O-phospho-L-seryl-[protein] + ADP + H(+)</text>
        <dbReference type="Rhea" id="RHEA:17989"/>
        <dbReference type="Rhea" id="RHEA-COMP:9863"/>
        <dbReference type="Rhea" id="RHEA-COMP:11604"/>
        <dbReference type="ChEBI" id="CHEBI:15378"/>
        <dbReference type="ChEBI" id="CHEBI:29999"/>
        <dbReference type="ChEBI" id="CHEBI:30616"/>
        <dbReference type="ChEBI" id="CHEBI:83421"/>
        <dbReference type="ChEBI" id="CHEBI:456216"/>
        <dbReference type="EC" id="2.7.11.22"/>
    </reaction>
</comment>
<keyword evidence="6" id="KW-0418">Kinase</keyword>
<dbReference type="OrthoDB" id="548217at2759"/>
<evidence type="ECO:0000256" key="7">
    <source>
        <dbReference type="ARBA" id="ARBA00022840"/>
    </source>
</evidence>
<feature type="region of interest" description="Disordered" evidence="11">
    <location>
        <begin position="457"/>
        <end position="532"/>
    </location>
</feature>
<dbReference type="InterPro" id="IPR050108">
    <property type="entry name" value="CDK"/>
</dbReference>
<dbReference type="Gene3D" id="3.30.200.20">
    <property type="entry name" value="Phosphorylase Kinase, domain 1"/>
    <property type="match status" value="1"/>
</dbReference>
<dbReference type="InterPro" id="IPR011009">
    <property type="entry name" value="Kinase-like_dom_sf"/>
</dbReference>
<keyword evidence="7 10" id="KW-0067">ATP-binding</keyword>
<comment type="similarity">
    <text evidence="1">Belongs to the protein kinase superfamily. CMGC Ser/Thr protein kinase family. CDC2/CDKX subfamily.</text>
</comment>
<dbReference type="GO" id="GO:0005524">
    <property type="term" value="F:ATP binding"/>
    <property type="evidence" value="ECO:0007669"/>
    <property type="project" value="UniProtKB-UniRule"/>
</dbReference>
<keyword evidence="4" id="KW-0808">Transferase</keyword>
<keyword evidence="3" id="KW-0723">Serine/threonine-protein kinase</keyword>
<keyword evidence="14" id="KW-1185">Reference proteome</keyword>
<dbReference type="InterPro" id="IPR000719">
    <property type="entry name" value="Prot_kinase_dom"/>
</dbReference>
<dbReference type="PANTHER" id="PTHR24056:SF222">
    <property type="entry name" value="CYCLIN-DEPENDENT KINASE-LIKE 1"/>
    <property type="match status" value="1"/>
</dbReference>
<dbReference type="PROSITE" id="PS00108">
    <property type="entry name" value="PROTEIN_KINASE_ST"/>
    <property type="match status" value="1"/>
</dbReference>
<dbReference type="PANTHER" id="PTHR24056">
    <property type="entry name" value="CELL DIVISION PROTEIN KINASE"/>
    <property type="match status" value="1"/>
</dbReference>
<dbReference type="Gene3D" id="1.10.510.10">
    <property type="entry name" value="Transferase(Phosphotransferase) domain 1"/>
    <property type="match status" value="1"/>
</dbReference>
<evidence type="ECO:0000256" key="5">
    <source>
        <dbReference type="ARBA" id="ARBA00022741"/>
    </source>
</evidence>
<sequence length="532" mass="60491">MFIKREKRPSPFSLDRLDMHSLSYGPILSMDSQKSIAVPDRKMDSSGVRECLRMETSQPSANLARSQLTNQSTGDREADEEKTGARSSSTSPAAEPGLSREAQDLEKADASVPINIIVHFIAFESFKGSDMEDEIIIRQMPVQNDSKGIFHFLWESSGHLLFSRYEKLSKIGEGAYGVVFRCLDQKTGQMVAVKRFTATDDDPLVKKIAFREIKMLKRLKHPNLVNLLEVFRRKKKLHLVFQYIDYSLLQELDNPVANTMDRDKVMNITWQILQGINFCHQSNCIHRDIKPENILINAQGEVKLCDFGFARFLADAGDTYTDYVATRWYRAPELLVGDTHYGPPVDVWAIGCVFAEMLTKVPLWPGRSDLDQLYLITRNLGKILFMTASDVLIFSLYLREYSVEPLETKFEGMHPKITQVEFNFLKACIVMDPSQRSKCSELLQHAYFQKLRDTLNSGDSAPSDSATHLEVHASETEKNETEAEPEGKEKGGSEDNKAVPMTTEKQIIRQEASPNPVEYSGEHDRHLMQEDF</sequence>
<dbReference type="EMBL" id="UYRU01041936">
    <property type="protein sequence ID" value="VDK71357.1"/>
    <property type="molecule type" value="Genomic_DNA"/>
</dbReference>
<dbReference type="Pfam" id="PF00069">
    <property type="entry name" value="Pkinase"/>
    <property type="match status" value="1"/>
</dbReference>
<dbReference type="Proteomes" id="UP000281553">
    <property type="component" value="Unassembled WGS sequence"/>
</dbReference>
<dbReference type="PROSITE" id="PS00107">
    <property type="entry name" value="PROTEIN_KINASE_ATP"/>
    <property type="match status" value="1"/>
</dbReference>
<evidence type="ECO:0000256" key="9">
    <source>
        <dbReference type="ARBA" id="ARBA00048367"/>
    </source>
</evidence>
<dbReference type="FunFam" id="1.10.510.10:FF:000624">
    <property type="entry name" value="Mitogen-activated protein kinase"/>
    <property type="match status" value="1"/>
</dbReference>
<dbReference type="EC" id="2.7.11.22" evidence="2"/>
<feature type="binding site" evidence="10">
    <location>
        <position position="194"/>
    </location>
    <ligand>
        <name>ATP</name>
        <dbReference type="ChEBI" id="CHEBI:30616"/>
    </ligand>
</feature>
<reference evidence="13 14" key="1">
    <citation type="submission" date="2018-11" db="EMBL/GenBank/DDBJ databases">
        <authorList>
            <consortium name="Pathogen Informatics"/>
        </authorList>
    </citation>
    <scope>NUCLEOTIDE SEQUENCE [LARGE SCALE GENOMIC DNA]</scope>
</reference>
<dbReference type="SUPFAM" id="SSF56112">
    <property type="entry name" value="Protein kinase-like (PK-like)"/>
    <property type="match status" value="1"/>
</dbReference>
<feature type="region of interest" description="Disordered" evidence="11">
    <location>
        <begin position="35"/>
        <end position="99"/>
    </location>
</feature>
<evidence type="ECO:0000313" key="14">
    <source>
        <dbReference type="Proteomes" id="UP000281553"/>
    </source>
</evidence>
<dbReference type="SMART" id="SM00220">
    <property type="entry name" value="S_TKc"/>
    <property type="match status" value="1"/>
</dbReference>
<evidence type="ECO:0000256" key="10">
    <source>
        <dbReference type="PROSITE-ProRule" id="PRU10141"/>
    </source>
</evidence>
<dbReference type="InterPro" id="IPR017441">
    <property type="entry name" value="Protein_kinase_ATP_BS"/>
</dbReference>
<organism evidence="13 14">
    <name type="scientific">Dibothriocephalus latus</name>
    <name type="common">Fish tapeworm</name>
    <name type="synonym">Diphyllobothrium latum</name>
    <dbReference type="NCBI Taxonomy" id="60516"/>
    <lineage>
        <taxon>Eukaryota</taxon>
        <taxon>Metazoa</taxon>
        <taxon>Spiralia</taxon>
        <taxon>Lophotrochozoa</taxon>
        <taxon>Platyhelminthes</taxon>
        <taxon>Cestoda</taxon>
        <taxon>Eucestoda</taxon>
        <taxon>Diphyllobothriidea</taxon>
        <taxon>Diphyllobothriidae</taxon>
        <taxon>Dibothriocephalus</taxon>
    </lineage>
</organism>
<keyword evidence="5 10" id="KW-0547">Nucleotide-binding</keyword>
<feature type="compositionally biased region" description="Polar residues" evidence="11">
    <location>
        <begin position="457"/>
        <end position="466"/>
    </location>
</feature>
<evidence type="ECO:0000256" key="8">
    <source>
        <dbReference type="ARBA" id="ARBA00047811"/>
    </source>
</evidence>
<dbReference type="InterPro" id="IPR008271">
    <property type="entry name" value="Ser/Thr_kinase_AS"/>
</dbReference>
<dbReference type="GO" id="GO:0005634">
    <property type="term" value="C:nucleus"/>
    <property type="evidence" value="ECO:0007669"/>
    <property type="project" value="TreeGrafter"/>
</dbReference>
<accession>A0A3P6SGF9</accession>
<dbReference type="AlphaFoldDB" id="A0A3P6SGF9"/>
<dbReference type="GO" id="GO:0004693">
    <property type="term" value="F:cyclin-dependent protein serine/threonine kinase activity"/>
    <property type="evidence" value="ECO:0007669"/>
    <property type="project" value="UniProtKB-EC"/>
</dbReference>
<evidence type="ECO:0000256" key="1">
    <source>
        <dbReference type="ARBA" id="ARBA00006485"/>
    </source>
</evidence>
<feature type="compositionally biased region" description="Polar residues" evidence="11">
    <location>
        <begin position="55"/>
        <end position="73"/>
    </location>
</feature>
<evidence type="ECO:0000313" key="13">
    <source>
        <dbReference type="EMBL" id="VDK71357.1"/>
    </source>
</evidence>
<feature type="compositionally biased region" description="Basic and acidic residues" evidence="11">
    <location>
        <begin position="467"/>
        <end position="497"/>
    </location>
</feature>
<proteinExistence type="inferred from homology"/>
<evidence type="ECO:0000259" key="12">
    <source>
        <dbReference type="PROSITE" id="PS50011"/>
    </source>
</evidence>
<evidence type="ECO:0000256" key="11">
    <source>
        <dbReference type="SAM" id="MobiDB-lite"/>
    </source>
</evidence>
<evidence type="ECO:0000256" key="6">
    <source>
        <dbReference type="ARBA" id="ARBA00022777"/>
    </source>
</evidence>
<feature type="domain" description="Protein kinase" evidence="12">
    <location>
        <begin position="165"/>
        <end position="448"/>
    </location>
</feature>